<dbReference type="OrthoDB" id="6630352at2"/>
<dbReference type="EMBL" id="FNGY01000001">
    <property type="protein sequence ID" value="SDL31485.1"/>
    <property type="molecule type" value="Genomic_DNA"/>
</dbReference>
<reference evidence="2" key="1">
    <citation type="submission" date="2016-10" db="EMBL/GenBank/DDBJ databases">
        <authorList>
            <person name="Varghese N."/>
            <person name="Submissions S."/>
        </authorList>
    </citation>
    <scope>NUCLEOTIDE SEQUENCE [LARGE SCALE GENOMIC DNA]</scope>
    <source>
        <strain evidence="2">DSM 19110</strain>
    </source>
</reference>
<keyword evidence="2" id="KW-1185">Reference proteome</keyword>
<dbReference type="Proteomes" id="UP000183200">
    <property type="component" value="Unassembled WGS sequence"/>
</dbReference>
<proteinExistence type="predicted"/>
<evidence type="ECO:0000313" key="1">
    <source>
        <dbReference type="EMBL" id="SDL31485.1"/>
    </source>
</evidence>
<gene>
    <name evidence="1" type="ORF">SAMN05421820_101124</name>
</gene>
<sequence length="96" mass="11370">MKIKLEDIEQMISVLLLRYKEANGNEIEIENDFYWDFASNEIYNPMEEPKDLSLGQLTDDWDTLRHSFLSDNLIPYDLQRISNILKALSIEKPIYT</sequence>
<organism evidence="1 2">
    <name type="scientific">Pedobacter steynii</name>
    <dbReference type="NCBI Taxonomy" id="430522"/>
    <lineage>
        <taxon>Bacteria</taxon>
        <taxon>Pseudomonadati</taxon>
        <taxon>Bacteroidota</taxon>
        <taxon>Sphingobacteriia</taxon>
        <taxon>Sphingobacteriales</taxon>
        <taxon>Sphingobacteriaceae</taxon>
        <taxon>Pedobacter</taxon>
    </lineage>
</organism>
<name>A0A1G9J2C2_9SPHI</name>
<evidence type="ECO:0000313" key="2">
    <source>
        <dbReference type="Proteomes" id="UP000183200"/>
    </source>
</evidence>
<dbReference type="AlphaFoldDB" id="A0A1G9J2C2"/>
<protein>
    <submittedName>
        <fullName evidence="1">Uncharacterized protein</fullName>
    </submittedName>
</protein>
<accession>A0A1G9J2C2</accession>
<dbReference type="RefSeq" id="WP_074603979.1">
    <property type="nucleotide sequence ID" value="NZ_FNGY01000001.1"/>
</dbReference>